<proteinExistence type="inferred from homology"/>
<protein>
    <recommendedName>
        <fullName evidence="12">Peptidase C1A papain C-terminal domain-containing protein</fullName>
    </recommendedName>
</protein>
<accession>A0A1R3JCG2</accession>
<evidence type="ECO:0000256" key="5">
    <source>
        <dbReference type="ARBA" id="ARBA00022807"/>
    </source>
</evidence>
<feature type="domain" description="Peptidase C1A papain C-terminal" evidence="8">
    <location>
        <begin position="120"/>
        <end position="336"/>
    </location>
</feature>
<evidence type="ECO:0000256" key="1">
    <source>
        <dbReference type="ARBA" id="ARBA00008455"/>
    </source>
</evidence>
<feature type="domain" description="Cathepsin propeptide inhibitor" evidence="9">
    <location>
        <begin position="33"/>
        <end position="90"/>
    </location>
</feature>
<dbReference type="Pfam" id="PF00112">
    <property type="entry name" value="Peptidase_C1"/>
    <property type="match status" value="1"/>
</dbReference>
<dbReference type="PROSITE" id="PS00640">
    <property type="entry name" value="THIOL_PROTEASE_ASN"/>
    <property type="match status" value="1"/>
</dbReference>
<dbReference type="Gene3D" id="3.90.70.10">
    <property type="entry name" value="Cysteine proteinases"/>
    <property type="match status" value="1"/>
</dbReference>
<dbReference type="GO" id="GO:0008234">
    <property type="term" value="F:cysteine-type peptidase activity"/>
    <property type="evidence" value="ECO:0007669"/>
    <property type="project" value="UniProtKB-KW"/>
</dbReference>
<feature type="signal peptide" evidence="7">
    <location>
        <begin position="1"/>
        <end position="16"/>
    </location>
</feature>
<dbReference type="SUPFAM" id="SSF54001">
    <property type="entry name" value="Cysteine proteinases"/>
    <property type="match status" value="1"/>
</dbReference>
<dbReference type="Pfam" id="PF08246">
    <property type="entry name" value="Inhibitor_I29"/>
    <property type="match status" value="1"/>
</dbReference>
<dbReference type="FunFam" id="3.90.70.10:FF:000067">
    <property type="entry name" value="Senescence-specific cysteine protease"/>
    <property type="match status" value="1"/>
</dbReference>
<evidence type="ECO:0000256" key="3">
    <source>
        <dbReference type="ARBA" id="ARBA00022729"/>
    </source>
</evidence>
<dbReference type="OrthoDB" id="10253408at2759"/>
<dbReference type="PANTHER" id="PTHR12411">
    <property type="entry name" value="CYSTEINE PROTEASE FAMILY C1-RELATED"/>
    <property type="match status" value="1"/>
</dbReference>
<dbReference type="Proteomes" id="UP000187203">
    <property type="component" value="Unassembled WGS sequence"/>
</dbReference>
<dbReference type="SMART" id="SM00645">
    <property type="entry name" value="Pept_C1"/>
    <property type="match status" value="1"/>
</dbReference>
<dbReference type="STRING" id="93759.A0A1R3JCG2"/>
<keyword evidence="3 7" id="KW-0732">Signal</keyword>
<evidence type="ECO:0000256" key="2">
    <source>
        <dbReference type="ARBA" id="ARBA00022670"/>
    </source>
</evidence>
<evidence type="ECO:0000256" key="7">
    <source>
        <dbReference type="SAM" id="SignalP"/>
    </source>
</evidence>
<sequence>MSLIFVLFFIFGTNLASQAMSRTIHEAAIVDKHEQWMATYGRQYENNLEKEKRFKIFKDNLEYIESFNKAGNRSYKLGINKFSDLTHDEFLAAHTGYKMPLNIPTTSISKPFKYESFSDVPTSMDWREKGAVTPIKNQENCGCCWAFSAVSAIEGITQINTGNLISLSEQQLVDCSTNGGNQGCYGGWMTNAFEYVMENQGITQEENYPYQAMQGTCDAETSASVAASITNYEEVPANDEEALLKAATNQPVSIAIDGSGREFMYYQSGIFAGSCTTSLTHAVTIVGFGTEDGTDFWLLKNSWGETWGENGYMRIVRGGGWPEGHCGLAMKASYPVA</sequence>
<evidence type="ECO:0008006" key="12">
    <source>
        <dbReference type="Google" id="ProtNLM"/>
    </source>
</evidence>
<dbReference type="AlphaFoldDB" id="A0A1R3JCG2"/>
<evidence type="ECO:0000313" key="11">
    <source>
        <dbReference type="Proteomes" id="UP000187203"/>
    </source>
</evidence>
<dbReference type="PROSITE" id="PS00639">
    <property type="entry name" value="THIOL_PROTEASE_HIS"/>
    <property type="match status" value="1"/>
</dbReference>
<dbReference type="InterPro" id="IPR039417">
    <property type="entry name" value="Peptidase_C1A_papain-like"/>
</dbReference>
<dbReference type="InterPro" id="IPR025660">
    <property type="entry name" value="Pept_his_AS"/>
</dbReference>
<dbReference type="InterPro" id="IPR025661">
    <property type="entry name" value="Pept_asp_AS"/>
</dbReference>
<keyword evidence="4" id="KW-0378">Hydrolase</keyword>
<dbReference type="PRINTS" id="PR00705">
    <property type="entry name" value="PAPAIN"/>
</dbReference>
<dbReference type="EMBL" id="AWUE01016353">
    <property type="protein sequence ID" value="OMO92518.1"/>
    <property type="molecule type" value="Genomic_DNA"/>
</dbReference>
<dbReference type="InterPro" id="IPR000169">
    <property type="entry name" value="Pept_cys_AS"/>
</dbReference>
<gene>
    <name evidence="10" type="ORF">COLO4_17501</name>
</gene>
<dbReference type="InterPro" id="IPR038765">
    <property type="entry name" value="Papain-like_cys_pep_sf"/>
</dbReference>
<comment type="similarity">
    <text evidence="1">Belongs to the peptidase C1 family.</text>
</comment>
<evidence type="ECO:0000256" key="4">
    <source>
        <dbReference type="ARBA" id="ARBA00022801"/>
    </source>
</evidence>
<dbReference type="SMART" id="SM00848">
    <property type="entry name" value="Inhibitor_I29"/>
    <property type="match status" value="1"/>
</dbReference>
<evidence type="ECO:0000259" key="8">
    <source>
        <dbReference type="SMART" id="SM00645"/>
    </source>
</evidence>
<name>A0A1R3JCG2_9ROSI</name>
<reference evidence="11" key="1">
    <citation type="submission" date="2013-09" db="EMBL/GenBank/DDBJ databases">
        <title>Corchorus olitorius genome sequencing.</title>
        <authorList>
            <person name="Alam M."/>
            <person name="Haque M.S."/>
            <person name="Islam M.S."/>
            <person name="Emdad E.M."/>
            <person name="Islam M.M."/>
            <person name="Ahmed B."/>
            <person name="Halim A."/>
            <person name="Hossen Q.M.M."/>
            <person name="Hossain M.Z."/>
            <person name="Ahmed R."/>
            <person name="Khan M.M."/>
            <person name="Islam R."/>
            <person name="Rashid M.M."/>
            <person name="Khan S.A."/>
            <person name="Rahman M.S."/>
            <person name="Alam M."/>
            <person name="Yahiya A.S."/>
            <person name="Khan M.S."/>
            <person name="Azam M.S."/>
            <person name="Haque T."/>
            <person name="Lashkar M.Z.H."/>
            <person name="Akhand A.I."/>
            <person name="Morshed G."/>
            <person name="Roy S."/>
            <person name="Uddin K.S."/>
            <person name="Rabeya T."/>
            <person name="Hossain A.S."/>
            <person name="Chowdhury A."/>
            <person name="Snigdha A.R."/>
            <person name="Mortoza M.S."/>
            <person name="Matin S.A."/>
            <person name="Hoque S.M.E."/>
            <person name="Islam M.K."/>
            <person name="Roy D.K."/>
            <person name="Haider R."/>
            <person name="Moosa M.M."/>
            <person name="Elias S.M."/>
            <person name="Hasan A.M."/>
            <person name="Jahan S."/>
            <person name="Shafiuddin M."/>
            <person name="Mahmood N."/>
            <person name="Shommy N.S."/>
        </authorList>
    </citation>
    <scope>NUCLEOTIDE SEQUENCE [LARGE SCALE GENOMIC DNA]</scope>
    <source>
        <strain evidence="11">cv. O-4</strain>
    </source>
</reference>
<comment type="caution">
    <text evidence="10">The sequence shown here is derived from an EMBL/GenBank/DDBJ whole genome shotgun (WGS) entry which is preliminary data.</text>
</comment>
<dbReference type="PROSITE" id="PS00139">
    <property type="entry name" value="THIOL_PROTEASE_CYS"/>
    <property type="match status" value="1"/>
</dbReference>
<feature type="chain" id="PRO_5018578414" description="Peptidase C1A papain C-terminal domain-containing protein" evidence="7">
    <location>
        <begin position="17"/>
        <end position="337"/>
    </location>
</feature>
<dbReference type="CDD" id="cd02248">
    <property type="entry name" value="Peptidase_C1A"/>
    <property type="match status" value="1"/>
</dbReference>
<keyword evidence="5" id="KW-0788">Thiol protease</keyword>
<keyword evidence="11" id="KW-1185">Reference proteome</keyword>
<evidence type="ECO:0000256" key="6">
    <source>
        <dbReference type="ARBA" id="ARBA00023157"/>
    </source>
</evidence>
<evidence type="ECO:0000313" key="10">
    <source>
        <dbReference type="EMBL" id="OMO92518.1"/>
    </source>
</evidence>
<dbReference type="InterPro" id="IPR000668">
    <property type="entry name" value="Peptidase_C1A_C"/>
</dbReference>
<dbReference type="InterPro" id="IPR013201">
    <property type="entry name" value="Prot_inhib_I29"/>
</dbReference>
<dbReference type="InterPro" id="IPR013128">
    <property type="entry name" value="Peptidase_C1A"/>
</dbReference>
<dbReference type="GO" id="GO:0006508">
    <property type="term" value="P:proteolysis"/>
    <property type="evidence" value="ECO:0007669"/>
    <property type="project" value="UniProtKB-KW"/>
</dbReference>
<keyword evidence="2" id="KW-0645">Protease</keyword>
<evidence type="ECO:0000259" key="9">
    <source>
        <dbReference type="SMART" id="SM00848"/>
    </source>
</evidence>
<keyword evidence="6" id="KW-1015">Disulfide bond</keyword>
<organism evidence="10 11">
    <name type="scientific">Corchorus olitorius</name>
    <dbReference type="NCBI Taxonomy" id="93759"/>
    <lineage>
        <taxon>Eukaryota</taxon>
        <taxon>Viridiplantae</taxon>
        <taxon>Streptophyta</taxon>
        <taxon>Embryophyta</taxon>
        <taxon>Tracheophyta</taxon>
        <taxon>Spermatophyta</taxon>
        <taxon>Magnoliopsida</taxon>
        <taxon>eudicotyledons</taxon>
        <taxon>Gunneridae</taxon>
        <taxon>Pentapetalae</taxon>
        <taxon>rosids</taxon>
        <taxon>malvids</taxon>
        <taxon>Malvales</taxon>
        <taxon>Malvaceae</taxon>
        <taxon>Grewioideae</taxon>
        <taxon>Apeibeae</taxon>
        <taxon>Corchorus</taxon>
    </lineage>
</organism>